<sequence>MSGNAIIAPSRKLDEFEELVYEYTARMGLGNEGVNPALTYFKKHWDVDARSCNLRFESATRGPPATVSFLLTITPALSNYMGNLHGGCAATLIDVLSTTILLGISEPGKFSYGGVSRNLKVTYLRPVPTGTEVRLVCEVIHVGKRLALLRAEIQRAENQDVCVVGEHEKANTDPEVTQRI</sequence>
<dbReference type="InterPro" id="IPR039298">
    <property type="entry name" value="ACOT13"/>
</dbReference>
<evidence type="ECO:0000313" key="4">
    <source>
        <dbReference type="EMBL" id="KAJ5192264.1"/>
    </source>
</evidence>
<dbReference type="InterPro" id="IPR006683">
    <property type="entry name" value="Thioestr_dom"/>
</dbReference>
<dbReference type="OrthoDB" id="2831072at2759"/>
<evidence type="ECO:0000313" key="5">
    <source>
        <dbReference type="Proteomes" id="UP001150942"/>
    </source>
</evidence>
<dbReference type="FunFam" id="3.10.129.10:FF:000075">
    <property type="entry name" value="Thioesterase family protein, putaive"/>
    <property type="match status" value="1"/>
</dbReference>
<dbReference type="InterPro" id="IPR029069">
    <property type="entry name" value="HotDog_dom_sf"/>
</dbReference>
<comment type="similarity">
    <text evidence="1">Belongs to the thioesterase PaaI family.</text>
</comment>
<dbReference type="Pfam" id="PF03061">
    <property type="entry name" value="4HBT"/>
    <property type="match status" value="1"/>
</dbReference>
<dbReference type="CDD" id="cd03443">
    <property type="entry name" value="PaaI_thioesterase"/>
    <property type="match status" value="1"/>
</dbReference>
<feature type="domain" description="Thioesterase" evidence="3">
    <location>
        <begin position="81"/>
        <end position="162"/>
    </location>
</feature>
<reference evidence="4" key="2">
    <citation type="journal article" date="2023" name="IMA Fungus">
        <title>Comparative genomic study of the Penicillium genus elucidates a diverse pangenome and 15 lateral gene transfer events.</title>
        <authorList>
            <person name="Petersen C."/>
            <person name="Sorensen T."/>
            <person name="Nielsen M.R."/>
            <person name="Sondergaard T.E."/>
            <person name="Sorensen J.L."/>
            <person name="Fitzpatrick D.A."/>
            <person name="Frisvad J.C."/>
            <person name="Nielsen K.L."/>
        </authorList>
    </citation>
    <scope>NUCLEOTIDE SEQUENCE</scope>
    <source>
        <strain evidence="4">IBT 20477</strain>
    </source>
</reference>
<reference evidence="4" key="1">
    <citation type="submission" date="2022-11" db="EMBL/GenBank/DDBJ databases">
        <authorList>
            <person name="Petersen C."/>
        </authorList>
    </citation>
    <scope>NUCLEOTIDE SEQUENCE</scope>
    <source>
        <strain evidence="4">IBT 20477</strain>
    </source>
</reference>
<evidence type="ECO:0000259" key="3">
    <source>
        <dbReference type="Pfam" id="PF03061"/>
    </source>
</evidence>
<dbReference type="PANTHER" id="PTHR21660">
    <property type="entry name" value="THIOESTERASE SUPERFAMILY MEMBER-RELATED"/>
    <property type="match status" value="1"/>
</dbReference>
<keyword evidence="2" id="KW-0378">Hydrolase</keyword>
<dbReference type="Gene3D" id="3.10.129.10">
    <property type="entry name" value="Hotdog Thioesterase"/>
    <property type="match status" value="1"/>
</dbReference>
<comment type="caution">
    <text evidence="4">The sequence shown here is derived from an EMBL/GenBank/DDBJ whole genome shotgun (WGS) entry which is preliminary data.</text>
</comment>
<name>A0A9W9M843_9EURO</name>
<evidence type="ECO:0000256" key="1">
    <source>
        <dbReference type="ARBA" id="ARBA00008324"/>
    </source>
</evidence>
<dbReference type="Proteomes" id="UP001150942">
    <property type="component" value="Unassembled WGS sequence"/>
</dbReference>
<protein>
    <recommendedName>
        <fullName evidence="3">Thioesterase domain-containing protein</fullName>
    </recommendedName>
</protein>
<dbReference type="NCBIfam" id="TIGR00369">
    <property type="entry name" value="unchar_dom_1"/>
    <property type="match status" value="1"/>
</dbReference>
<organism evidence="4 5">
    <name type="scientific">Penicillium cf. viridicatum</name>
    <dbReference type="NCBI Taxonomy" id="2972119"/>
    <lineage>
        <taxon>Eukaryota</taxon>
        <taxon>Fungi</taxon>
        <taxon>Dikarya</taxon>
        <taxon>Ascomycota</taxon>
        <taxon>Pezizomycotina</taxon>
        <taxon>Eurotiomycetes</taxon>
        <taxon>Eurotiomycetidae</taxon>
        <taxon>Eurotiales</taxon>
        <taxon>Aspergillaceae</taxon>
        <taxon>Penicillium</taxon>
    </lineage>
</organism>
<dbReference type="SUPFAM" id="SSF54637">
    <property type="entry name" value="Thioesterase/thiol ester dehydrase-isomerase"/>
    <property type="match status" value="1"/>
</dbReference>
<dbReference type="PANTHER" id="PTHR21660:SF1">
    <property type="entry name" value="ACYL-COENZYME A THIOESTERASE 13"/>
    <property type="match status" value="1"/>
</dbReference>
<dbReference type="InterPro" id="IPR003736">
    <property type="entry name" value="PAAI_dom"/>
</dbReference>
<dbReference type="GO" id="GO:0047617">
    <property type="term" value="F:fatty acyl-CoA hydrolase activity"/>
    <property type="evidence" value="ECO:0007669"/>
    <property type="project" value="InterPro"/>
</dbReference>
<dbReference type="AlphaFoldDB" id="A0A9W9M843"/>
<accession>A0A9W9M843</accession>
<gene>
    <name evidence="4" type="ORF">N7449_008406</name>
</gene>
<dbReference type="EMBL" id="JAPQKQ010000006">
    <property type="protein sequence ID" value="KAJ5192264.1"/>
    <property type="molecule type" value="Genomic_DNA"/>
</dbReference>
<evidence type="ECO:0000256" key="2">
    <source>
        <dbReference type="ARBA" id="ARBA00022801"/>
    </source>
</evidence>
<keyword evidence="5" id="KW-1185">Reference proteome</keyword>
<proteinExistence type="inferred from homology"/>